<dbReference type="AlphaFoldDB" id="A0A9J7ASW5"/>
<dbReference type="InterPro" id="IPR039420">
    <property type="entry name" value="WalR-like"/>
</dbReference>
<evidence type="ECO:0000259" key="10">
    <source>
        <dbReference type="PROSITE" id="PS50110"/>
    </source>
</evidence>
<keyword evidence="2" id="KW-0963">Cytoplasm</keyword>
<dbReference type="KEGG" id="naci:NUH88_21515"/>
<dbReference type="Proteomes" id="UP001060336">
    <property type="component" value="Chromosome"/>
</dbReference>
<proteinExistence type="predicted"/>
<evidence type="ECO:0000256" key="6">
    <source>
        <dbReference type="ARBA" id="ARBA00023125"/>
    </source>
</evidence>
<dbReference type="SMART" id="SM00448">
    <property type="entry name" value="REC"/>
    <property type="match status" value="1"/>
</dbReference>
<dbReference type="PANTHER" id="PTHR48111">
    <property type="entry name" value="REGULATOR OF RPOS"/>
    <property type="match status" value="1"/>
</dbReference>
<organism evidence="12 13">
    <name type="scientific">Nisaea acidiphila</name>
    <dbReference type="NCBI Taxonomy" id="1862145"/>
    <lineage>
        <taxon>Bacteria</taxon>
        <taxon>Pseudomonadati</taxon>
        <taxon>Pseudomonadota</taxon>
        <taxon>Alphaproteobacteria</taxon>
        <taxon>Rhodospirillales</taxon>
        <taxon>Thalassobaculaceae</taxon>
        <taxon>Nisaea</taxon>
    </lineage>
</organism>
<evidence type="ECO:0000256" key="9">
    <source>
        <dbReference type="PROSITE-ProRule" id="PRU01091"/>
    </source>
</evidence>
<dbReference type="SMART" id="SM00862">
    <property type="entry name" value="Trans_reg_C"/>
    <property type="match status" value="1"/>
</dbReference>
<dbReference type="InterPro" id="IPR001789">
    <property type="entry name" value="Sig_transdc_resp-reg_receiver"/>
</dbReference>
<dbReference type="GO" id="GO:0032993">
    <property type="term" value="C:protein-DNA complex"/>
    <property type="evidence" value="ECO:0007669"/>
    <property type="project" value="TreeGrafter"/>
</dbReference>
<feature type="domain" description="OmpR/PhoB-type" evidence="11">
    <location>
        <begin position="135"/>
        <end position="234"/>
    </location>
</feature>
<dbReference type="InterPro" id="IPR001867">
    <property type="entry name" value="OmpR/PhoB-type_DNA-bd"/>
</dbReference>
<protein>
    <submittedName>
        <fullName evidence="12">Response regulator transcription factor</fullName>
    </submittedName>
</protein>
<evidence type="ECO:0000259" key="11">
    <source>
        <dbReference type="PROSITE" id="PS51755"/>
    </source>
</evidence>
<evidence type="ECO:0000313" key="13">
    <source>
        <dbReference type="Proteomes" id="UP001060336"/>
    </source>
</evidence>
<keyword evidence="5" id="KW-0805">Transcription regulation</keyword>
<keyword evidence="6 9" id="KW-0238">DNA-binding</keyword>
<keyword evidence="3 8" id="KW-0597">Phosphoprotein</keyword>
<accession>A0A9J7ASW5</accession>
<keyword evidence="4" id="KW-0902">Two-component regulatory system</keyword>
<name>A0A9J7ASW5_9PROT</name>
<evidence type="ECO:0000256" key="1">
    <source>
        <dbReference type="ARBA" id="ARBA00004496"/>
    </source>
</evidence>
<evidence type="ECO:0000256" key="8">
    <source>
        <dbReference type="PROSITE-ProRule" id="PRU00169"/>
    </source>
</evidence>
<dbReference type="PROSITE" id="PS51755">
    <property type="entry name" value="OMPR_PHOB"/>
    <property type="match status" value="1"/>
</dbReference>
<dbReference type="PANTHER" id="PTHR48111:SF39">
    <property type="entry name" value="TRANSCRIPTIONAL REGULATORY PROTEIN CPXR"/>
    <property type="match status" value="1"/>
</dbReference>
<evidence type="ECO:0000256" key="2">
    <source>
        <dbReference type="ARBA" id="ARBA00022490"/>
    </source>
</evidence>
<dbReference type="GO" id="GO:0000976">
    <property type="term" value="F:transcription cis-regulatory region binding"/>
    <property type="evidence" value="ECO:0007669"/>
    <property type="project" value="TreeGrafter"/>
</dbReference>
<dbReference type="Gene3D" id="3.40.50.2300">
    <property type="match status" value="1"/>
</dbReference>
<feature type="DNA-binding region" description="OmpR/PhoB-type" evidence="9">
    <location>
        <begin position="135"/>
        <end position="234"/>
    </location>
</feature>
<dbReference type="EMBL" id="CP102480">
    <property type="protein sequence ID" value="UUX49954.1"/>
    <property type="molecule type" value="Genomic_DNA"/>
</dbReference>
<dbReference type="InterPro" id="IPR011006">
    <property type="entry name" value="CheY-like_superfamily"/>
</dbReference>
<dbReference type="GO" id="GO:0005829">
    <property type="term" value="C:cytosol"/>
    <property type="evidence" value="ECO:0007669"/>
    <property type="project" value="TreeGrafter"/>
</dbReference>
<dbReference type="SUPFAM" id="SSF52172">
    <property type="entry name" value="CheY-like"/>
    <property type="match status" value="1"/>
</dbReference>
<keyword evidence="13" id="KW-1185">Reference proteome</keyword>
<evidence type="ECO:0000256" key="3">
    <source>
        <dbReference type="ARBA" id="ARBA00022553"/>
    </source>
</evidence>
<dbReference type="Pfam" id="PF00072">
    <property type="entry name" value="Response_reg"/>
    <property type="match status" value="1"/>
</dbReference>
<comment type="subcellular location">
    <subcellularLocation>
        <location evidence="1">Cytoplasm</location>
    </subcellularLocation>
</comment>
<reference evidence="12" key="1">
    <citation type="submission" date="2022-08" db="EMBL/GenBank/DDBJ databases">
        <title>Nisaea acidiphila sp. nov., isolated from a marine algal debris and emended description of the genus Nisaea Urios et al. 2008.</title>
        <authorList>
            <person name="Kwon K."/>
        </authorList>
    </citation>
    <scope>NUCLEOTIDE SEQUENCE</scope>
    <source>
        <strain evidence="12">MEBiC11861</strain>
    </source>
</reference>
<sequence>MARILLIDDDPDFCDLLSTYLSSQGFEVDTLHGGKEALERLADPDADRPDAVCLDLMMPAPNGLDVLTRLRTSENWIPLLILTANTDETERIVSLEVGADDFVAKTASPRELAARLKALVRRARPDMSERQNDSEKPVRIEELMLVPSERRADLDGTSVSLTSTEFGVLHYLMRHAGTAIRKEDLSVAALGRSLSPYDRALDVHVSHIRKKLSVHPNWQDRIQAVRGVGYQLLVSG</sequence>
<gene>
    <name evidence="12" type="ORF">NUH88_21515</name>
</gene>
<dbReference type="PROSITE" id="PS50110">
    <property type="entry name" value="RESPONSE_REGULATORY"/>
    <property type="match status" value="1"/>
</dbReference>
<evidence type="ECO:0000313" key="12">
    <source>
        <dbReference type="EMBL" id="UUX49954.1"/>
    </source>
</evidence>
<feature type="domain" description="Response regulatory" evidence="10">
    <location>
        <begin position="3"/>
        <end position="120"/>
    </location>
</feature>
<evidence type="ECO:0000256" key="4">
    <source>
        <dbReference type="ARBA" id="ARBA00023012"/>
    </source>
</evidence>
<feature type="modified residue" description="4-aspartylphosphate" evidence="8">
    <location>
        <position position="55"/>
    </location>
</feature>
<dbReference type="RefSeq" id="WP_257768882.1">
    <property type="nucleotide sequence ID" value="NZ_CP102480.1"/>
</dbReference>
<dbReference type="CDD" id="cd00383">
    <property type="entry name" value="trans_reg_C"/>
    <property type="match status" value="1"/>
</dbReference>
<keyword evidence="7" id="KW-0804">Transcription</keyword>
<evidence type="ECO:0000256" key="7">
    <source>
        <dbReference type="ARBA" id="ARBA00023163"/>
    </source>
</evidence>
<dbReference type="InterPro" id="IPR016032">
    <property type="entry name" value="Sig_transdc_resp-reg_C-effctor"/>
</dbReference>
<dbReference type="Pfam" id="PF00486">
    <property type="entry name" value="Trans_reg_C"/>
    <property type="match status" value="1"/>
</dbReference>
<dbReference type="InterPro" id="IPR036388">
    <property type="entry name" value="WH-like_DNA-bd_sf"/>
</dbReference>
<dbReference type="GO" id="GO:0000156">
    <property type="term" value="F:phosphorelay response regulator activity"/>
    <property type="evidence" value="ECO:0007669"/>
    <property type="project" value="TreeGrafter"/>
</dbReference>
<evidence type="ECO:0000256" key="5">
    <source>
        <dbReference type="ARBA" id="ARBA00023015"/>
    </source>
</evidence>
<dbReference type="SUPFAM" id="SSF46894">
    <property type="entry name" value="C-terminal effector domain of the bipartite response regulators"/>
    <property type="match status" value="1"/>
</dbReference>
<dbReference type="Gene3D" id="1.10.10.10">
    <property type="entry name" value="Winged helix-like DNA-binding domain superfamily/Winged helix DNA-binding domain"/>
    <property type="match status" value="1"/>
</dbReference>
<dbReference type="GO" id="GO:0006355">
    <property type="term" value="P:regulation of DNA-templated transcription"/>
    <property type="evidence" value="ECO:0007669"/>
    <property type="project" value="InterPro"/>
</dbReference>